<dbReference type="PANTHER" id="PTHR28243:SF1">
    <property type="entry name" value="PYRIDOXAMINE 5'-PHOSPHATE OXIDASE ALR4036 FAMILY FMN-BINDING DOMAIN-CONTAINING PROTEIN"/>
    <property type="match status" value="1"/>
</dbReference>
<sequence length="188" mass="21821">MSELTDWQQLLKESLEKTEKDPTERFFQLASVDAQGRPHNRTVVARDVNVEQNWLQFVTDARSAKCEHFQINALTAVCWYFAETREQYRMSCRAVLIDEKTDNNLIVSAWHELGADTRAQFFEGIPGQPVNGNAAKKREASDKPPHNFVVVQLTIEKVDYLDVSQTPYKRLHYTQDRKGDWTKQHINP</sequence>
<proteinExistence type="predicted"/>
<organism evidence="2 3">
    <name type="scientific">Alteromonas ponticola</name>
    <dbReference type="NCBI Taxonomy" id="2720613"/>
    <lineage>
        <taxon>Bacteria</taxon>
        <taxon>Pseudomonadati</taxon>
        <taxon>Pseudomonadota</taxon>
        <taxon>Gammaproteobacteria</taxon>
        <taxon>Alteromonadales</taxon>
        <taxon>Alteromonadaceae</taxon>
        <taxon>Alteromonas/Salinimonas group</taxon>
        <taxon>Alteromonas</taxon>
    </lineage>
</organism>
<dbReference type="Gene3D" id="2.30.110.10">
    <property type="entry name" value="Electron Transport, Fmn-binding Protein, Chain A"/>
    <property type="match status" value="1"/>
</dbReference>
<dbReference type="Proteomes" id="UP000709336">
    <property type="component" value="Unassembled WGS sequence"/>
</dbReference>
<accession>A0ABX1QWP6</accession>
<dbReference type="EMBL" id="JAATNW010000001">
    <property type="protein sequence ID" value="NMH58668.1"/>
    <property type="molecule type" value="Genomic_DNA"/>
</dbReference>
<feature type="domain" description="Pyridoxamine 5'-phosphate oxidase Alr4036 family FMN-binding" evidence="1">
    <location>
        <begin position="6"/>
        <end position="97"/>
    </location>
</feature>
<evidence type="ECO:0000259" key="1">
    <source>
        <dbReference type="Pfam" id="PF12766"/>
    </source>
</evidence>
<dbReference type="SUPFAM" id="SSF50475">
    <property type="entry name" value="FMN-binding split barrel"/>
    <property type="match status" value="1"/>
</dbReference>
<dbReference type="InterPro" id="IPR012349">
    <property type="entry name" value="Split_barrel_FMN-bd"/>
</dbReference>
<protein>
    <submittedName>
        <fullName evidence="2">Pyridoxamine 5'-phosphate oxidase</fullName>
    </submittedName>
</protein>
<gene>
    <name evidence="2" type="ORF">HCJ96_01340</name>
</gene>
<dbReference type="PANTHER" id="PTHR28243">
    <property type="entry name" value="AGL049CP"/>
    <property type="match status" value="1"/>
</dbReference>
<evidence type="ECO:0000313" key="3">
    <source>
        <dbReference type="Proteomes" id="UP000709336"/>
    </source>
</evidence>
<evidence type="ECO:0000313" key="2">
    <source>
        <dbReference type="EMBL" id="NMH58668.1"/>
    </source>
</evidence>
<reference evidence="2 3" key="1">
    <citation type="submission" date="2020-03" db="EMBL/GenBank/DDBJ databases">
        <title>Alteromonas ponticola sp. nov., isolated from seawater.</title>
        <authorList>
            <person name="Yoon J.-H."/>
            <person name="Kim Y.-O."/>
        </authorList>
    </citation>
    <scope>NUCLEOTIDE SEQUENCE [LARGE SCALE GENOMIC DNA]</scope>
    <source>
        <strain evidence="2 3">MYP5</strain>
    </source>
</reference>
<dbReference type="RefSeq" id="WP_169209226.1">
    <property type="nucleotide sequence ID" value="NZ_JAATNW010000001.1"/>
</dbReference>
<dbReference type="Pfam" id="PF12766">
    <property type="entry name" value="Pyridox_oxase_2"/>
    <property type="match status" value="1"/>
</dbReference>
<keyword evidence="3" id="KW-1185">Reference proteome</keyword>
<comment type="caution">
    <text evidence="2">The sequence shown here is derived from an EMBL/GenBank/DDBJ whole genome shotgun (WGS) entry which is preliminary data.</text>
</comment>
<name>A0ABX1QWP6_9ALTE</name>
<dbReference type="InterPro" id="IPR024624">
    <property type="entry name" value="Pyridox_Oxase_Alr4036_FMN-bd"/>
</dbReference>